<evidence type="ECO:0000256" key="2">
    <source>
        <dbReference type="ARBA" id="ARBA00022737"/>
    </source>
</evidence>
<dbReference type="PANTHER" id="PTHR47926">
    <property type="entry name" value="PENTATRICOPEPTIDE REPEAT-CONTAINING PROTEIN"/>
    <property type="match status" value="1"/>
</dbReference>
<evidence type="ECO:0000313" key="6">
    <source>
        <dbReference type="Proteomes" id="UP000825729"/>
    </source>
</evidence>
<feature type="repeat" description="PPR" evidence="3">
    <location>
        <begin position="213"/>
        <end position="247"/>
    </location>
</feature>
<evidence type="ECO:0000256" key="1">
    <source>
        <dbReference type="ARBA" id="ARBA00006643"/>
    </source>
</evidence>
<evidence type="ECO:0000313" key="5">
    <source>
        <dbReference type="EMBL" id="KAG9455005.1"/>
    </source>
</evidence>
<comment type="similarity">
    <text evidence="1">Belongs to the PPR family. PCMP-H subfamily.</text>
</comment>
<dbReference type="Pfam" id="PF01535">
    <property type="entry name" value="PPR"/>
    <property type="match status" value="2"/>
</dbReference>
<dbReference type="Pfam" id="PF13041">
    <property type="entry name" value="PPR_2"/>
    <property type="match status" value="2"/>
</dbReference>
<dbReference type="NCBIfam" id="TIGR00756">
    <property type="entry name" value="PPR"/>
    <property type="match status" value="3"/>
</dbReference>
<keyword evidence="6" id="KW-1185">Reference proteome</keyword>
<dbReference type="PROSITE" id="PS51375">
    <property type="entry name" value="PPR"/>
    <property type="match status" value="3"/>
</dbReference>
<evidence type="ECO:0000256" key="3">
    <source>
        <dbReference type="PROSITE-ProRule" id="PRU00708"/>
    </source>
</evidence>
<feature type="domain" description="DYW" evidence="4">
    <location>
        <begin position="499"/>
        <end position="591"/>
    </location>
</feature>
<dbReference type="PANTHER" id="PTHR47926:SF373">
    <property type="entry name" value="TETRATRICOPEPTIDE-LIKE HELICAL DOMAIN SUPERFAMILY, DYW DOMAIN-CONTAINING PROTEIN"/>
    <property type="match status" value="1"/>
</dbReference>
<dbReference type="EMBL" id="JAINDJ010000003">
    <property type="protein sequence ID" value="KAG9455005.1"/>
    <property type="molecule type" value="Genomic_DNA"/>
</dbReference>
<dbReference type="FunFam" id="1.25.40.10:FF:000690">
    <property type="entry name" value="Pentatricopeptide repeat-containing protein"/>
    <property type="match status" value="1"/>
</dbReference>
<dbReference type="SUPFAM" id="SSF48452">
    <property type="entry name" value="TPR-like"/>
    <property type="match status" value="1"/>
</dbReference>
<reference evidence="5 6" key="1">
    <citation type="submission" date="2021-07" db="EMBL/GenBank/DDBJ databases">
        <title>The Aristolochia fimbriata genome: insights into angiosperm evolution, floral development and chemical biosynthesis.</title>
        <authorList>
            <person name="Jiao Y."/>
        </authorList>
    </citation>
    <scope>NUCLEOTIDE SEQUENCE [LARGE SCALE GENOMIC DNA]</scope>
    <source>
        <strain evidence="5">IBCAS-2021</strain>
        <tissue evidence="5">Leaf</tissue>
    </source>
</reference>
<dbReference type="GO" id="GO:0003729">
    <property type="term" value="F:mRNA binding"/>
    <property type="evidence" value="ECO:0007669"/>
    <property type="project" value="UniProtKB-ARBA"/>
</dbReference>
<feature type="repeat" description="PPR" evidence="3">
    <location>
        <begin position="284"/>
        <end position="318"/>
    </location>
</feature>
<gene>
    <name evidence="5" type="ORF">H6P81_007909</name>
</gene>
<dbReference type="Pfam" id="PF20431">
    <property type="entry name" value="E_motif"/>
    <property type="match status" value="1"/>
</dbReference>
<dbReference type="GO" id="GO:0008270">
    <property type="term" value="F:zinc ion binding"/>
    <property type="evidence" value="ECO:0007669"/>
    <property type="project" value="InterPro"/>
</dbReference>
<dbReference type="InterPro" id="IPR002885">
    <property type="entry name" value="PPR_rpt"/>
</dbReference>
<proteinExistence type="inferred from homology"/>
<organism evidence="5 6">
    <name type="scientific">Aristolochia fimbriata</name>
    <name type="common">White veined hardy Dutchman's pipe vine</name>
    <dbReference type="NCBI Taxonomy" id="158543"/>
    <lineage>
        <taxon>Eukaryota</taxon>
        <taxon>Viridiplantae</taxon>
        <taxon>Streptophyta</taxon>
        <taxon>Embryophyta</taxon>
        <taxon>Tracheophyta</taxon>
        <taxon>Spermatophyta</taxon>
        <taxon>Magnoliopsida</taxon>
        <taxon>Magnoliidae</taxon>
        <taxon>Piperales</taxon>
        <taxon>Aristolochiaceae</taxon>
        <taxon>Aristolochia</taxon>
    </lineage>
</organism>
<dbReference type="Proteomes" id="UP000825729">
    <property type="component" value="Unassembled WGS sequence"/>
</dbReference>
<dbReference type="InterPro" id="IPR046960">
    <property type="entry name" value="PPR_At4g14850-like_plant"/>
</dbReference>
<accession>A0AAV7F3V5</accession>
<dbReference type="InterPro" id="IPR011990">
    <property type="entry name" value="TPR-like_helical_dom_sf"/>
</dbReference>
<comment type="caution">
    <text evidence="5">The sequence shown here is derived from an EMBL/GenBank/DDBJ whole genome shotgun (WGS) entry which is preliminary data.</text>
</comment>
<dbReference type="Gene3D" id="1.25.40.10">
    <property type="entry name" value="Tetratricopeptide repeat domain"/>
    <property type="match status" value="3"/>
</dbReference>
<dbReference type="FunFam" id="1.25.40.10:FF:000344">
    <property type="entry name" value="Pentatricopeptide repeat-containing protein"/>
    <property type="match status" value="1"/>
</dbReference>
<evidence type="ECO:0000259" key="4">
    <source>
        <dbReference type="Pfam" id="PF14432"/>
    </source>
</evidence>
<feature type="repeat" description="PPR" evidence="3">
    <location>
        <begin position="112"/>
        <end position="146"/>
    </location>
</feature>
<dbReference type="InterPro" id="IPR032867">
    <property type="entry name" value="DYW_dom"/>
</dbReference>
<sequence length="591" mass="66989">MPFVLFARHQAPLSLRVLCITSQAQWRFLASLCTCVLSDADPPQLPSLDKEHFVSVLRRSGSLRQLKKIHGLLLTTGYSRKDSLLTELLEALLRLKEMPYARQLFDEMRKPRTYLWNILVRGYVRSEIYVEALGVYGLMHRTGFPPDNFTFPFVIKTCTQLSAVWGGLQVHTLIVKLGVEFDTIVRTELMIMYAKFGNSISADYLFDTTGDKDLIFWNALIAVYQQNGRADKALDLFRRMEDEGLVPDSVTLACVLSCCAYLGSLEMGMQIDRQIVFVEMPVRNVVSWSTMIGGYAVNGESNKALALFSEMHKEGLQPNHVTFLSVLSACSHAGLVNEGRYYFNLILKADKLRPRLEHYACMVDLLARSGHLEEAYNFITRMPIDPDAGVWGALLGACTVYQNIELGQQVADKVLSLAPDASSYHVLISNIYASAGRWEDVERVRKQMEEKYVKKVASYSSVELNGKIHVFHRAEMSHSQSGRIYKLLEELMRCARSKGYTPKTSVVLHDMEEEEKESVLGTHSEKLAIAFGLINLPPELPIRVIKNLRICSDCHTFSKFVSGIVGREIVIRDKIRFHHFQNGDCSCKDFW</sequence>
<name>A0AAV7F3V5_ARIFI</name>
<keyword evidence="2" id="KW-0677">Repeat</keyword>
<dbReference type="AlphaFoldDB" id="A0AAV7F3V5"/>
<dbReference type="GO" id="GO:0009451">
    <property type="term" value="P:RNA modification"/>
    <property type="evidence" value="ECO:0007669"/>
    <property type="project" value="InterPro"/>
</dbReference>
<dbReference type="InterPro" id="IPR046848">
    <property type="entry name" value="E_motif"/>
</dbReference>
<dbReference type="Pfam" id="PF14432">
    <property type="entry name" value="DYW_deaminase"/>
    <property type="match status" value="1"/>
</dbReference>
<protein>
    <recommendedName>
        <fullName evidence="4">DYW domain-containing protein</fullName>
    </recommendedName>
</protein>